<comment type="similarity">
    <text evidence="4">Belongs to the protein kinase superfamily. CMGC Ser/Thr protein kinase family. CDC2/CDKX subfamily.</text>
</comment>
<dbReference type="STRING" id="103372.F4X6L5"/>
<evidence type="ECO:0000256" key="2">
    <source>
        <dbReference type="ARBA" id="ARBA00004316"/>
    </source>
</evidence>
<evidence type="ECO:0000256" key="7">
    <source>
        <dbReference type="ARBA" id="ARBA00022490"/>
    </source>
</evidence>
<keyword evidence="10" id="KW-0808">Transferase</keyword>
<evidence type="ECO:0000256" key="6">
    <source>
        <dbReference type="ARBA" id="ARBA00022473"/>
    </source>
</evidence>
<dbReference type="GO" id="GO:0051301">
    <property type="term" value="P:cell division"/>
    <property type="evidence" value="ECO:0007669"/>
    <property type="project" value="UniProtKB-KW"/>
</dbReference>
<dbReference type="FunFam" id="3.30.200.20:FF:000579">
    <property type="entry name" value="cyclin-dependent kinase 20"/>
    <property type="match status" value="1"/>
</dbReference>
<dbReference type="InterPro" id="IPR011009">
    <property type="entry name" value="Kinase-like_dom_sf"/>
</dbReference>
<evidence type="ECO:0000256" key="9">
    <source>
        <dbReference type="ARBA" id="ARBA00022618"/>
    </source>
</evidence>
<sequence length="331" mass="37865">MDKYIINGQIGEGAQGLVLKAHDSSRDQEVALKKILIKKIEGGLPTSIIREVKSLQRLKHPYIVELLDAFPNGLDFIMVFEYMPTGLWEVLRDFEISLTLAQIKTYMKMLLEGIAYVHSKNIMHRDLKPANLLISEKGILKIADFGLSRLMWKDGTKPYSHQVATRWYRAPELLYGARYYTSAIDIWSIGCIFGEMLNTSPLFPGETDIEQLAIVLKYLGSPTSESWPELTSLPDYNKITFPYHKSTSWENIIQDAQPEAIDLIRQILIYNSSKRLTAEQALCHTYFYSKPYPSMKTLIKPPSDHRLHVKSKEINPNVQPSTLFENLLSIV</sequence>
<keyword evidence="24" id="KW-1185">Reference proteome</keyword>
<dbReference type="OrthoDB" id="63265at2759"/>
<evidence type="ECO:0000256" key="14">
    <source>
        <dbReference type="ARBA" id="ARBA00023242"/>
    </source>
</evidence>
<evidence type="ECO:0000256" key="5">
    <source>
        <dbReference type="ARBA" id="ARBA00012425"/>
    </source>
</evidence>
<dbReference type="InterPro" id="IPR048002">
    <property type="entry name" value="CDK20-like_STKc"/>
</dbReference>
<evidence type="ECO:0000256" key="19">
    <source>
        <dbReference type="ARBA" id="ARBA00035723"/>
    </source>
</evidence>
<comment type="catalytic activity">
    <reaction evidence="20">
        <text>L-threonyl-[protein] + ATP = O-phospho-L-threonyl-[protein] + ADP + H(+)</text>
        <dbReference type="Rhea" id="RHEA:46608"/>
        <dbReference type="Rhea" id="RHEA-COMP:11060"/>
        <dbReference type="Rhea" id="RHEA-COMP:11605"/>
        <dbReference type="ChEBI" id="CHEBI:15378"/>
        <dbReference type="ChEBI" id="CHEBI:30013"/>
        <dbReference type="ChEBI" id="CHEBI:30616"/>
        <dbReference type="ChEBI" id="CHEBI:61977"/>
        <dbReference type="ChEBI" id="CHEBI:456216"/>
        <dbReference type="EC" id="2.7.11.22"/>
    </reaction>
</comment>
<dbReference type="OMA" id="KITFPYH"/>
<evidence type="ECO:0000256" key="21">
    <source>
        <dbReference type="ARBA" id="ARBA00048367"/>
    </source>
</evidence>
<evidence type="ECO:0000256" key="13">
    <source>
        <dbReference type="ARBA" id="ARBA00022840"/>
    </source>
</evidence>
<evidence type="ECO:0000256" key="8">
    <source>
        <dbReference type="ARBA" id="ARBA00022527"/>
    </source>
</evidence>
<dbReference type="InParanoid" id="F4X6L5"/>
<dbReference type="Proteomes" id="UP000007755">
    <property type="component" value="Unassembled WGS sequence"/>
</dbReference>
<dbReference type="GO" id="GO:0005524">
    <property type="term" value="F:ATP binding"/>
    <property type="evidence" value="ECO:0007669"/>
    <property type="project" value="UniProtKB-KW"/>
</dbReference>
<dbReference type="EC" id="2.7.11.22" evidence="5"/>
<dbReference type="InterPro" id="IPR050108">
    <property type="entry name" value="CDK"/>
</dbReference>
<dbReference type="EMBL" id="GL888818">
    <property type="protein sequence ID" value="EGI57797.1"/>
    <property type="molecule type" value="Genomic_DNA"/>
</dbReference>
<keyword evidence="6" id="KW-0217">Developmental protein</keyword>
<comment type="subcellular location">
    <subcellularLocation>
        <location evidence="2">Cell projection</location>
    </subcellularLocation>
    <subcellularLocation>
        <location evidence="3">Cytoplasm</location>
    </subcellularLocation>
    <subcellularLocation>
        <location evidence="1">Nucleus</location>
    </subcellularLocation>
</comment>
<dbReference type="InterPro" id="IPR000719">
    <property type="entry name" value="Prot_kinase_dom"/>
</dbReference>
<dbReference type="GO" id="GO:0005737">
    <property type="term" value="C:cytoplasm"/>
    <property type="evidence" value="ECO:0007669"/>
    <property type="project" value="UniProtKB-SubCell"/>
</dbReference>
<evidence type="ECO:0000256" key="3">
    <source>
        <dbReference type="ARBA" id="ARBA00004496"/>
    </source>
</evidence>
<dbReference type="GO" id="GO:0004693">
    <property type="term" value="F:cyclin-dependent protein serine/threonine kinase activity"/>
    <property type="evidence" value="ECO:0007669"/>
    <property type="project" value="UniProtKB-EC"/>
</dbReference>
<dbReference type="CDD" id="cd07832">
    <property type="entry name" value="STKc_CCRK"/>
    <property type="match status" value="1"/>
</dbReference>
<dbReference type="Pfam" id="PF00069">
    <property type="entry name" value="Pkinase"/>
    <property type="match status" value="1"/>
</dbReference>
<dbReference type="KEGG" id="aec:105153348"/>
<evidence type="ECO:0000313" key="23">
    <source>
        <dbReference type="EMBL" id="EGI57797.1"/>
    </source>
</evidence>
<evidence type="ECO:0000259" key="22">
    <source>
        <dbReference type="PROSITE" id="PS50011"/>
    </source>
</evidence>
<dbReference type="InterPro" id="IPR008271">
    <property type="entry name" value="Ser/Thr_kinase_AS"/>
</dbReference>
<evidence type="ECO:0000256" key="1">
    <source>
        <dbReference type="ARBA" id="ARBA00004123"/>
    </source>
</evidence>
<evidence type="ECO:0000256" key="20">
    <source>
        <dbReference type="ARBA" id="ARBA00047811"/>
    </source>
</evidence>
<dbReference type="eggNOG" id="KOG0659">
    <property type="taxonomic scope" value="Eukaryota"/>
</dbReference>
<dbReference type="Gene3D" id="1.10.510.10">
    <property type="entry name" value="Transferase(Phosphotransferase) domain 1"/>
    <property type="match status" value="1"/>
</dbReference>
<keyword evidence="12 23" id="KW-0418">Kinase</keyword>
<keyword evidence="16" id="KW-0131">Cell cycle</keyword>
<evidence type="ECO:0000256" key="16">
    <source>
        <dbReference type="ARBA" id="ARBA00023306"/>
    </source>
</evidence>
<dbReference type="GO" id="GO:0005634">
    <property type="term" value="C:nucleus"/>
    <property type="evidence" value="ECO:0007669"/>
    <property type="project" value="UniProtKB-SubCell"/>
</dbReference>
<protein>
    <recommendedName>
        <fullName evidence="17">Cyclin-dependent kinase 20</fullName>
        <ecNumber evidence="5">2.7.11.22</ecNumber>
    </recommendedName>
    <alternativeName>
        <fullName evidence="18">Cell cycle-related kinase</fullName>
    </alternativeName>
    <alternativeName>
        <fullName evidence="19">Cell division protein kinase 20</fullName>
    </alternativeName>
</protein>
<keyword evidence="7" id="KW-0963">Cytoplasm</keyword>
<keyword evidence="11" id="KW-0547">Nucleotide-binding</keyword>
<evidence type="ECO:0000256" key="4">
    <source>
        <dbReference type="ARBA" id="ARBA00006485"/>
    </source>
</evidence>
<dbReference type="PANTHER" id="PTHR24056">
    <property type="entry name" value="CELL DIVISION PROTEIN KINASE"/>
    <property type="match status" value="1"/>
</dbReference>
<accession>F4X6L5</accession>
<evidence type="ECO:0000256" key="10">
    <source>
        <dbReference type="ARBA" id="ARBA00022679"/>
    </source>
</evidence>
<keyword evidence="8" id="KW-0723">Serine/threonine-protein kinase</keyword>
<dbReference type="PROSITE" id="PS00108">
    <property type="entry name" value="PROTEIN_KINASE_ST"/>
    <property type="match status" value="1"/>
</dbReference>
<dbReference type="GO" id="GO:0042995">
    <property type="term" value="C:cell projection"/>
    <property type="evidence" value="ECO:0007669"/>
    <property type="project" value="UniProtKB-SubCell"/>
</dbReference>
<dbReference type="Gene3D" id="3.30.200.20">
    <property type="entry name" value="Phosphorylase Kinase, domain 1"/>
    <property type="match status" value="1"/>
</dbReference>
<evidence type="ECO:0000256" key="18">
    <source>
        <dbReference type="ARBA" id="ARBA00035720"/>
    </source>
</evidence>
<reference evidence="23" key="1">
    <citation type="submission" date="2011-02" db="EMBL/GenBank/DDBJ databases">
        <title>The genome of the leaf-cutting ant Acromyrmex echinatior suggests key adaptations to social evolution and fungus farming.</title>
        <authorList>
            <person name="Nygaard S."/>
            <person name="Zhang G."/>
        </authorList>
    </citation>
    <scope>NUCLEOTIDE SEQUENCE</scope>
</reference>
<evidence type="ECO:0000313" key="24">
    <source>
        <dbReference type="Proteomes" id="UP000007755"/>
    </source>
</evidence>
<dbReference type="PANTHER" id="PTHR24056:SF171">
    <property type="entry name" value="CYCLIN-DEPENDENT KINASE 20"/>
    <property type="match status" value="1"/>
</dbReference>
<dbReference type="SMART" id="SM00220">
    <property type="entry name" value="S_TKc"/>
    <property type="match status" value="1"/>
</dbReference>
<comment type="catalytic activity">
    <reaction evidence="21">
        <text>L-seryl-[protein] + ATP = O-phospho-L-seryl-[protein] + ADP + H(+)</text>
        <dbReference type="Rhea" id="RHEA:17989"/>
        <dbReference type="Rhea" id="RHEA-COMP:9863"/>
        <dbReference type="Rhea" id="RHEA-COMP:11604"/>
        <dbReference type="ChEBI" id="CHEBI:15378"/>
        <dbReference type="ChEBI" id="CHEBI:29999"/>
        <dbReference type="ChEBI" id="CHEBI:30616"/>
        <dbReference type="ChEBI" id="CHEBI:83421"/>
        <dbReference type="ChEBI" id="CHEBI:456216"/>
        <dbReference type="EC" id="2.7.11.22"/>
    </reaction>
</comment>
<keyword evidence="14" id="KW-0539">Nucleus</keyword>
<dbReference type="FunFam" id="1.10.510.10:FF:000624">
    <property type="entry name" value="Mitogen-activated protein kinase"/>
    <property type="match status" value="1"/>
</dbReference>
<keyword evidence="9" id="KW-0132">Cell division</keyword>
<keyword evidence="13" id="KW-0067">ATP-binding</keyword>
<evidence type="ECO:0000256" key="12">
    <source>
        <dbReference type="ARBA" id="ARBA00022777"/>
    </source>
</evidence>
<dbReference type="FunCoup" id="F4X6L5">
    <property type="interactions" value="37"/>
</dbReference>
<proteinExistence type="inferred from homology"/>
<dbReference type="AlphaFoldDB" id="F4X6L5"/>
<evidence type="ECO:0000256" key="17">
    <source>
        <dbReference type="ARBA" id="ARBA00035711"/>
    </source>
</evidence>
<evidence type="ECO:0000256" key="11">
    <source>
        <dbReference type="ARBA" id="ARBA00022741"/>
    </source>
</evidence>
<evidence type="ECO:0000256" key="15">
    <source>
        <dbReference type="ARBA" id="ARBA00023273"/>
    </source>
</evidence>
<name>F4X6L5_ACREC</name>
<dbReference type="PROSITE" id="PS50011">
    <property type="entry name" value="PROTEIN_KINASE_DOM"/>
    <property type="match status" value="1"/>
</dbReference>
<gene>
    <name evidence="23" type="ORF">G5I_13983</name>
</gene>
<dbReference type="SUPFAM" id="SSF56112">
    <property type="entry name" value="Protein kinase-like (PK-like)"/>
    <property type="match status" value="1"/>
</dbReference>
<organism evidence="24">
    <name type="scientific">Acromyrmex echinatior</name>
    <name type="common">Panamanian leafcutter ant</name>
    <name type="synonym">Acromyrmex octospinosus echinatior</name>
    <dbReference type="NCBI Taxonomy" id="103372"/>
    <lineage>
        <taxon>Eukaryota</taxon>
        <taxon>Metazoa</taxon>
        <taxon>Ecdysozoa</taxon>
        <taxon>Arthropoda</taxon>
        <taxon>Hexapoda</taxon>
        <taxon>Insecta</taxon>
        <taxon>Pterygota</taxon>
        <taxon>Neoptera</taxon>
        <taxon>Endopterygota</taxon>
        <taxon>Hymenoptera</taxon>
        <taxon>Apocrita</taxon>
        <taxon>Aculeata</taxon>
        <taxon>Formicoidea</taxon>
        <taxon>Formicidae</taxon>
        <taxon>Myrmicinae</taxon>
        <taxon>Acromyrmex</taxon>
    </lineage>
</organism>
<keyword evidence="15" id="KW-0966">Cell projection</keyword>
<feature type="domain" description="Protein kinase" evidence="22">
    <location>
        <begin position="4"/>
        <end position="287"/>
    </location>
</feature>